<evidence type="ECO:0000259" key="2">
    <source>
        <dbReference type="Pfam" id="PF13175"/>
    </source>
</evidence>
<dbReference type="InterPro" id="IPR041685">
    <property type="entry name" value="AAA_GajA/Old/RecF-like"/>
</dbReference>
<organism evidence="3 4">
    <name type="scientific">Chondromyces apiculatus DSM 436</name>
    <dbReference type="NCBI Taxonomy" id="1192034"/>
    <lineage>
        <taxon>Bacteria</taxon>
        <taxon>Pseudomonadati</taxon>
        <taxon>Myxococcota</taxon>
        <taxon>Polyangia</taxon>
        <taxon>Polyangiales</taxon>
        <taxon>Polyangiaceae</taxon>
        <taxon>Chondromyces</taxon>
    </lineage>
</organism>
<accession>A0A017SUL5</accession>
<dbReference type="STRING" id="1192034.CAP_0957"/>
<dbReference type="SUPFAM" id="SSF52540">
    <property type="entry name" value="P-loop containing nucleoside triphosphate hydrolases"/>
    <property type="match status" value="1"/>
</dbReference>
<sequence>MPRLNRIAVEHYRAFEGGLDVHLRPLTLIYGKNNAGKSSVVRLLGILADSVAESAESPLDLSGAAGGGCGLPRHPERA</sequence>
<dbReference type="Gene3D" id="3.40.50.300">
    <property type="entry name" value="P-loop containing nucleotide triphosphate hydrolases"/>
    <property type="match status" value="1"/>
</dbReference>
<evidence type="ECO:0000256" key="1">
    <source>
        <dbReference type="SAM" id="MobiDB-lite"/>
    </source>
</evidence>
<gene>
    <name evidence="3" type="ORF">CAP_0957</name>
</gene>
<dbReference type="RefSeq" id="WP_044251693.1">
    <property type="nucleotide sequence ID" value="NZ_ASRX01000117.1"/>
</dbReference>
<comment type="caution">
    <text evidence="3">The sequence shown here is derived from an EMBL/GenBank/DDBJ whole genome shotgun (WGS) entry which is preliminary data.</text>
</comment>
<evidence type="ECO:0000313" key="4">
    <source>
        <dbReference type="Proteomes" id="UP000019678"/>
    </source>
</evidence>
<keyword evidence="4" id="KW-1185">Reference proteome</keyword>
<proteinExistence type="predicted"/>
<dbReference type="InterPro" id="IPR027417">
    <property type="entry name" value="P-loop_NTPase"/>
</dbReference>
<dbReference type="Proteomes" id="UP000019678">
    <property type="component" value="Unassembled WGS sequence"/>
</dbReference>
<protein>
    <recommendedName>
        <fullName evidence="2">Endonuclease GajA/Old nuclease/RecF-like AAA domain-containing protein</fullName>
    </recommendedName>
</protein>
<dbReference type="AlphaFoldDB" id="A0A017SUL5"/>
<evidence type="ECO:0000313" key="3">
    <source>
        <dbReference type="EMBL" id="EYF00305.1"/>
    </source>
</evidence>
<dbReference type="OrthoDB" id="5525775at2"/>
<dbReference type="EMBL" id="ASRX01000117">
    <property type="protein sequence ID" value="EYF00305.1"/>
    <property type="molecule type" value="Genomic_DNA"/>
</dbReference>
<feature type="region of interest" description="Disordered" evidence="1">
    <location>
        <begin position="56"/>
        <end position="78"/>
    </location>
</feature>
<feature type="domain" description="Endonuclease GajA/Old nuclease/RecF-like AAA" evidence="2">
    <location>
        <begin position="4"/>
        <end position="49"/>
    </location>
</feature>
<dbReference type="Pfam" id="PF13175">
    <property type="entry name" value="AAA_15"/>
    <property type="match status" value="1"/>
</dbReference>
<reference evidence="3 4" key="1">
    <citation type="submission" date="2013-05" db="EMBL/GenBank/DDBJ databases">
        <title>Genome assembly of Chondromyces apiculatus DSM 436.</title>
        <authorList>
            <person name="Sharma G."/>
            <person name="Khatri I."/>
            <person name="Kaur C."/>
            <person name="Mayilraj S."/>
            <person name="Subramanian S."/>
        </authorList>
    </citation>
    <scope>NUCLEOTIDE SEQUENCE [LARGE SCALE GENOMIC DNA]</scope>
    <source>
        <strain evidence="3 4">DSM 436</strain>
    </source>
</reference>
<name>A0A017SUL5_9BACT</name>